<dbReference type="AlphaFoldDB" id="A0AAD8V6E4"/>
<dbReference type="RefSeq" id="XP_060414773.1">
    <property type="nucleotide sequence ID" value="XM_060563624.1"/>
</dbReference>
<evidence type="ECO:0000313" key="3">
    <source>
        <dbReference type="Proteomes" id="UP001230504"/>
    </source>
</evidence>
<evidence type="ECO:0000313" key="2">
    <source>
        <dbReference type="EMBL" id="KAK1593481.1"/>
    </source>
</evidence>
<dbReference type="Pfam" id="PF00651">
    <property type="entry name" value="BTB"/>
    <property type="match status" value="1"/>
</dbReference>
<dbReference type="CDD" id="cd18186">
    <property type="entry name" value="BTB_POZ_ZBTB_KLHL-like"/>
    <property type="match status" value="1"/>
</dbReference>
<dbReference type="SUPFAM" id="SSF54695">
    <property type="entry name" value="POZ domain"/>
    <property type="match status" value="1"/>
</dbReference>
<proteinExistence type="predicted"/>
<gene>
    <name evidence="2" type="ORF">LY79DRAFT_669299</name>
</gene>
<evidence type="ECO:0000259" key="1">
    <source>
        <dbReference type="PROSITE" id="PS50097"/>
    </source>
</evidence>
<accession>A0AAD8V6E4</accession>
<dbReference type="PROSITE" id="PS50097">
    <property type="entry name" value="BTB"/>
    <property type="match status" value="1"/>
</dbReference>
<dbReference type="InterPro" id="IPR011333">
    <property type="entry name" value="SKP1/BTB/POZ_sf"/>
</dbReference>
<dbReference type="PANTHER" id="PTHR24413">
    <property type="entry name" value="SPECKLE-TYPE POZ PROTEIN"/>
    <property type="match status" value="1"/>
</dbReference>
<dbReference type="SMART" id="SM00225">
    <property type="entry name" value="BTB"/>
    <property type="match status" value="1"/>
</dbReference>
<protein>
    <submittedName>
        <fullName evidence="2">BTB/POZ protein</fullName>
    </submittedName>
</protein>
<dbReference type="EMBL" id="JAHLJV010000025">
    <property type="protein sequence ID" value="KAK1593481.1"/>
    <property type="molecule type" value="Genomic_DNA"/>
</dbReference>
<sequence>MEAPTCTLSNFGGRDHDLIDSGFLADCEVVCDGRTWKLHKLILCSRSNYFRDRLLDDLSKLENNKVVIEDFNAQQMGLVISYIYAGNVKFEHMMRKGERLQTSMQLLKLGLYFRIDELFFDVYNFIYDHFIPSILCSARQGELSVDLKDWAASCRLVYGTSPKIVGDRCLKNIFLSLTFDDGDFRKEILQMPEFKALCLEYRDFGSDSMIKLLAINALVVE</sequence>
<name>A0AAD8V6E4_9PEZI</name>
<organism evidence="2 3">
    <name type="scientific">Colletotrichum navitas</name>
    <dbReference type="NCBI Taxonomy" id="681940"/>
    <lineage>
        <taxon>Eukaryota</taxon>
        <taxon>Fungi</taxon>
        <taxon>Dikarya</taxon>
        <taxon>Ascomycota</taxon>
        <taxon>Pezizomycotina</taxon>
        <taxon>Sordariomycetes</taxon>
        <taxon>Hypocreomycetidae</taxon>
        <taxon>Glomerellales</taxon>
        <taxon>Glomerellaceae</taxon>
        <taxon>Colletotrichum</taxon>
        <taxon>Colletotrichum graminicola species complex</taxon>
    </lineage>
</organism>
<reference evidence="2" key="1">
    <citation type="submission" date="2021-06" db="EMBL/GenBank/DDBJ databases">
        <title>Comparative genomics, transcriptomics and evolutionary studies reveal genomic signatures of adaptation to plant cell wall in hemibiotrophic fungi.</title>
        <authorList>
            <consortium name="DOE Joint Genome Institute"/>
            <person name="Baroncelli R."/>
            <person name="Diaz J.F."/>
            <person name="Benocci T."/>
            <person name="Peng M."/>
            <person name="Battaglia E."/>
            <person name="Haridas S."/>
            <person name="Andreopoulos W."/>
            <person name="Labutti K."/>
            <person name="Pangilinan J."/>
            <person name="Floch G.L."/>
            <person name="Makela M.R."/>
            <person name="Henrissat B."/>
            <person name="Grigoriev I.V."/>
            <person name="Crouch J.A."/>
            <person name="De Vries R.P."/>
            <person name="Sukno S.A."/>
            <person name="Thon M.R."/>
        </authorList>
    </citation>
    <scope>NUCLEOTIDE SEQUENCE</scope>
    <source>
        <strain evidence="2">CBS 125086</strain>
    </source>
</reference>
<dbReference type="GeneID" id="85447864"/>
<dbReference type="Gene3D" id="3.30.710.10">
    <property type="entry name" value="Potassium Channel Kv1.1, Chain A"/>
    <property type="match status" value="1"/>
</dbReference>
<dbReference type="Proteomes" id="UP001230504">
    <property type="component" value="Unassembled WGS sequence"/>
</dbReference>
<dbReference type="InterPro" id="IPR000210">
    <property type="entry name" value="BTB/POZ_dom"/>
</dbReference>
<feature type="domain" description="BTB" evidence="1">
    <location>
        <begin position="25"/>
        <end position="92"/>
    </location>
</feature>
<keyword evidence="3" id="KW-1185">Reference proteome</keyword>
<comment type="caution">
    <text evidence="2">The sequence shown here is derived from an EMBL/GenBank/DDBJ whole genome shotgun (WGS) entry which is preliminary data.</text>
</comment>